<reference evidence="2 3" key="1">
    <citation type="journal article" date="2000" name="Nucleic Acids Res.">
        <title>Complete genome sequence of the alkaliphilic bacterium Bacillus halodurans and genomic sequence comparison with Bacillus subtilis.</title>
        <authorList>
            <person name="Takami H."/>
            <person name="Nakasone K."/>
            <person name="Takaki Y."/>
            <person name="Maeno G."/>
            <person name="Sasaki R."/>
            <person name="Masui N."/>
            <person name="Fuji F."/>
            <person name="Hirama C."/>
            <person name="Nakamura Y."/>
            <person name="Ogasawara N."/>
            <person name="Kuhara S."/>
            <person name="Horikoshi K."/>
        </authorList>
    </citation>
    <scope>NUCLEOTIDE SEQUENCE [LARGE SCALE GENOMIC DNA]</scope>
    <source>
        <strain evidence="3">ATCC BAA-125 / DSM 18197 / FERM 7344 / JCM 9153 / C-125</strain>
    </source>
</reference>
<evidence type="ECO:0000313" key="2">
    <source>
        <dbReference type="EMBL" id="BAB04381.1"/>
    </source>
</evidence>
<gene>
    <name evidence="2" type="ordered locus">BH0662</name>
</gene>
<dbReference type="STRING" id="272558.gene:10726536"/>
<accession>Q9KF30</accession>
<evidence type="ECO:0000313" key="3">
    <source>
        <dbReference type="Proteomes" id="UP000001258"/>
    </source>
</evidence>
<protein>
    <submittedName>
        <fullName evidence="2">BH0662 protein</fullName>
    </submittedName>
</protein>
<proteinExistence type="predicted"/>
<name>Q9KF30_HALH5</name>
<dbReference type="KEGG" id="bha:BH0662"/>
<dbReference type="AlphaFoldDB" id="Q9KF30"/>
<dbReference type="HOGENOM" id="CLU_3229623_0_0_9"/>
<sequence>MKNVLLTLIAVSFAFSFVPPEELPNSYGSGGGFTASERNNTGN</sequence>
<dbReference type="PIR" id="F83732">
    <property type="entry name" value="F83732"/>
</dbReference>
<dbReference type="Proteomes" id="UP000001258">
    <property type="component" value="Chromosome"/>
</dbReference>
<feature type="region of interest" description="Disordered" evidence="1">
    <location>
        <begin position="23"/>
        <end position="43"/>
    </location>
</feature>
<keyword evidence="3" id="KW-1185">Reference proteome</keyword>
<organism evidence="2 3">
    <name type="scientific">Halalkalibacterium halodurans (strain ATCC BAA-125 / DSM 18197 / FERM 7344 / JCM 9153 / C-125)</name>
    <name type="common">Bacillus halodurans</name>
    <dbReference type="NCBI Taxonomy" id="272558"/>
    <lineage>
        <taxon>Bacteria</taxon>
        <taxon>Bacillati</taxon>
        <taxon>Bacillota</taxon>
        <taxon>Bacilli</taxon>
        <taxon>Bacillales</taxon>
        <taxon>Bacillaceae</taxon>
        <taxon>Halalkalibacterium (ex Joshi et al. 2022)</taxon>
    </lineage>
</organism>
<dbReference type="EMBL" id="BA000004">
    <property type="protein sequence ID" value="BAB04381.1"/>
    <property type="molecule type" value="Genomic_DNA"/>
</dbReference>
<evidence type="ECO:0000256" key="1">
    <source>
        <dbReference type="SAM" id="MobiDB-lite"/>
    </source>
</evidence>
<dbReference type="RefSeq" id="WP_010896838.1">
    <property type="nucleotide sequence ID" value="NC_002570.2"/>
</dbReference>